<feature type="binding site" evidence="20">
    <location>
        <begin position="1846"/>
        <end position="1849"/>
    </location>
    <ligand>
        <name>GMP</name>
        <dbReference type="ChEBI" id="CHEBI:58115"/>
    </ligand>
</feature>
<evidence type="ECO:0000256" key="4">
    <source>
        <dbReference type="ARBA" id="ARBA00022722"/>
    </source>
</evidence>
<protein>
    <recommendedName>
        <fullName evidence="15 22">tRNA-splicing ligase RtcB</fullName>
        <ecNumber evidence="22">6.5.1.-</ecNumber>
    </recommendedName>
</protein>
<dbReference type="InterPro" id="IPR001233">
    <property type="entry name" value="RtcB"/>
</dbReference>
<feature type="binding site" evidence="20">
    <location>
        <position position="1827"/>
    </location>
    <ligand>
        <name>GMP</name>
        <dbReference type="ChEBI" id="CHEBI:58115"/>
    </ligand>
</feature>
<accession>A0A8D6PVZ6</accession>
<comment type="similarity">
    <text evidence="1 22">Belongs to the RtcB family.</text>
</comment>
<keyword evidence="11" id="KW-0651">Protein splicing</keyword>
<dbReference type="GO" id="GO:0006396">
    <property type="term" value="P:RNA processing"/>
    <property type="evidence" value="ECO:0007669"/>
    <property type="project" value="InterPro"/>
</dbReference>
<dbReference type="InterPro" id="IPR006141">
    <property type="entry name" value="Intein_N"/>
</dbReference>
<keyword evidence="4" id="KW-0540">Nuclease</keyword>
<dbReference type="SMART" id="SM00306">
    <property type="entry name" value="HintN"/>
    <property type="match status" value="3"/>
</dbReference>
<dbReference type="InterPro" id="IPR003586">
    <property type="entry name" value="Hint_dom_C"/>
</dbReference>
<evidence type="ECO:0000256" key="18">
    <source>
        <dbReference type="ARBA" id="ARBA00049514"/>
    </source>
</evidence>
<dbReference type="FunFam" id="3.10.28.10:FF:000020">
    <property type="entry name" value="tRNA-splicing ligase RtcB"/>
    <property type="match status" value="1"/>
</dbReference>
<keyword evidence="9" id="KW-0068">Autocatalytic cleavage</keyword>
<evidence type="ECO:0000313" key="25">
    <source>
        <dbReference type="Proteomes" id="UP000679213"/>
    </source>
</evidence>
<proteinExistence type="inferred from homology"/>
<evidence type="ECO:0000256" key="15">
    <source>
        <dbReference type="ARBA" id="ARBA00033766"/>
    </source>
</evidence>
<dbReference type="PANTHER" id="PTHR11118:SF1">
    <property type="entry name" value="RNA-SPLICING LIGASE RTCB HOMOLOG"/>
    <property type="match status" value="1"/>
</dbReference>
<feature type="binding site" evidence="20">
    <location>
        <begin position="1771"/>
        <end position="1772"/>
    </location>
    <ligand>
        <name>GMP</name>
        <dbReference type="ChEBI" id="CHEBI:58115"/>
    </ligand>
</feature>
<evidence type="ECO:0000256" key="3">
    <source>
        <dbReference type="ARBA" id="ARBA00022598"/>
    </source>
</evidence>
<evidence type="ECO:0000256" key="2">
    <source>
        <dbReference type="ARBA" id="ARBA00011245"/>
    </source>
</evidence>
<dbReference type="GO" id="GO:0004519">
    <property type="term" value="F:endonuclease activity"/>
    <property type="evidence" value="ECO:0007669"/>
    <property type="project" value="UniProtKB-KW"/>
</dbReference>
<dbReference type="GO" id="GO:0003972">
    <property type="term" value="F:RNA ligase (ATP) activity"/>
    <property type="evidence" value="ECO:0007669"/>
    <property type="project" value="TreeGrafter"/>
</dbReference>
<dbReference type="SUPFAM" id="SSF51294">
    <property type="entry name" value="Hedgehog/intein (Hint) domain"/>
    <property type="match status" value="3"/>
</dbReference>
<dbReference type="PROSITE" id="PS50818">
    <property type="entry name" value="INTEIN_C_TER"/>
    <property type="match status" value="3"/>
</dbReference>
<keyword evidence="10" id="KW-0404">Intron homing</keyword>
<evidence type="ECO:0000256" key="5">
    <source>
        <dbReference type="ARBA" id="ARBA00022723"/>
    </source>
</evidence>
<dbReference type="PRINTS" id="PR00379">
    <property type="entry name" value="INTEIN"/>
</dbReference>
<evidence type="ECO:0000256" key="12">
    <source>
        <dbReference type="ARBA" id="ARBA00023125"/>
    </source>
</evidence>
<feature type="domain" description="DOD-type homing endonuclease" evidence="23">
    <location>
        <begin position="1422"/>
        <end position="1531"/>
    </location>
</feature>
<dbReference type="Gene3D" id="2.170.16.10">
    <property type="entry name" value="Hedgehog/Intein (Hint) domain"/>
    <property type="match status" value="4"/>
</dbReference>
<comment type="catalytic activity">
    <reaction evidence="18">
        <text>a 3'-end 2',3'-cyclophospho-ribonucleotide-RNA + a 5'-end dephospho-ribonucleoside-RNA + GTP + H2O = a ribonucleotidyl-ribonucleotide-RNA + GMP + diphosphate + H(+)</text>
        <dbReference type="Rhea" id="RHEA:68080"/>
        <dbReference type="Rhea" id="RHEA-COMP:10464"/>
        <dbReference type="Rhea" id="RHEA-COMP:13936"/>
        <dbReference type="Rhea" id="RHEA-COMP:17355"/>
        <dbReference type="ChEBI" id="CHEBI:15377"/>
        <dbReference type="ChEBI" id="CHEBI:15378"/>
        <dbReference type="ChEBI" id="CHEBI:33019"/>
        <dbReference type="ChEBI" id="CHEBI:37565"/>
        <dbReference type="ChEBI" id="CHEBI:58115"/>
        <dbReference type="ChEBI" id="CHEBI:83064"/>
        <dbReference type="ChEBI" id="CHEBI:138284"/>
        <dbReference type="ChEBI" id="CHEBI:173118"/>
        <dbReference type="EC" id="6.5.1.8"/>
    </reaction>
</comment>
<dbReference type="InterPro" id="IPR003587">
    <property type="entry name" value="Hint_dom_N"/>
</dbReference>
<dbReference type="PANTHER" id="PTHR11118">
    <property type="entry name" value="RNA-SPLICING LIGASE RTCB HOMOLOG"/>
    <property type="match status" value="1"/>
</dbReference>
<reference evidence="24 25" key="1">
    <citation type="submission" date="2020-04" db="EMBL/GenBank/DDBJ databases">
        <authorList>
            <consortium name="Genoscope - CEA"/>
            <person name="William W."/>
        </authorList>
    </citation>
    <scope>NUCLEOTIDE SEQUENCE [LARGE SCALE GENOMIC DNA]</scope>
    <source>
        <strain evidence="24 25">SG7</strain>
    </source>
</reference>
<evidence type="ECO:0000256" key="14">
    <source>
        <dbReference type="ARBA" id="ARBA00023211"/>
    </source>
</evidence>
<feature type="binding site" evidence="21">
    <location>
        <position position="1771"/>
    </location>
    <ligand>
        <name>Mn(2+)</name>
        <dbReference type="ChEBI" id="CHEBI:29035"/>
        <label>2</label>
    </ligand>
</feature>
<keyword evidence="5 21" id="KW-0479">Metal-binding</keyword>
<dbReference type="GO" id="GO:0170057">
    <property type="term" value="F:RNA ligase (GTP) activity"/>
    <property type="evidence" value="ECO:0007669"/>
    <property type="project" value="UniProtKB-EC"/>
</dbReference>
<evidence type="ECO:0000256" key="17">
    <source>
        <dbReference type="ARBA" id="ARBA00047746"/>
    </source>
</evidence>
<evidence type="ECO:0000256" key="6">
    <source>
        <dbReference type="ARBA" id="ARBA00022741"/>
    </source>
</evidence>
<dbReference type="InterPro" id="IPR027434">
    <property type="entry name" value="Homing_endonucl"/>
</dbReference>
<comment type="subunit">
    <text evidence="2 22">Monomer.</text>
</comment>
<keyword evidence="3 22" id="KW-0436">Ligase</keyword>
<evidence type="ECO:0000256" key="11">
    <source>
        <dbReference type="ARBA" id="ARBA00023000"/>
    </source>
</evidence>
<organism evidence="24 25">
    <name type="scientific">Methanocaldococcus lauensis</name>
    <dbReference type="NCBI Taxonomy" id="2546128"/>
    <lineage>
        <taxon>Archaea</taxon>
        <taxon>Methanobacteriati</taxon>
        <taxon>Methanobacteriota</taxon>
        <taxon>Methanomada group</taxon>
        <taxon>Methanococci</taxon>
        <taxon>Methanococcales</taxon>
        <taxon>Methanocaldococcaceae</taxon>
        <taxon>Methanocaldococcus</taxon>
    </lineage>
</organism>
<comment type="cofactor">
    <cofactor evidence="21 22">
        <name>Mn(2+)</name>
        <dbReference type="ChEBI" id="CHEBI:29035"/>
    </cofactor>
    <text evidence="21 22">Binds 2 manganese ions per subunit.</text>
</comment>
<feature type="domain" description="DOD-type homing endonuclease" evidence="23">
    <location>
        <begin position="739"/>
        <end position="900"/>
    </location>
</feature>
<dbReference type="InterPro" id="IPR036844">
    <property type="entry name" value="Hint_dom_sf"/>
</dbReference>
<evidence type="ECO:0000256" key="10">
    <source>
        <dbReference type="ARBA" id="ARBA00022886"/>
    </source>
</evidence>
<dbReference type="GO" id="GO:0005525">
    <property type="term" value="F:GTP binding"/>
    <property type="evidence" value="ECO:0007669"/>
    <property type="project" value="UniProtKB-KW"/>
</dbReference>
<dbReference type="NCBIfam" id="TIGR01445">
    <property type="entry name" value="intein_Nterm"/>
    <property type="match status" value="3"/>
</dbReference>
<dbReference type="NCBIfam" id="TIGR01443">
    <property type="entry name" value="intein_Cterm"/>
    <property type="match status" value="3"/>
</dbReference>
<dbReference type="Proteomes" id="UP000679213">
    <property type="component" value="Chromosome I"/>
</dbReference>
<feature type="binding site" evidence="20">
    <location>
        <position position="1922"/>
    </location>
    <ligand>
        <name>GMP</name>
        <dbReference type="ChEBI" id="CHEBI:58115"/>
    </ligand>
</feature>
<feature type="binding site" evidence="20">
    <location>
        <begin position="1820"/>
        <end position="1823"/>
    </location>
    <ligand>
        <name>GMP</name>
        <dbReference type="ChEBI" id="CHEBI:58115"/>
    </ligand>
</feature>
<dbReference type="Pfam" id="PF14528">
    <property type="entry name" value="LAGLIDADG_3"/>
    <property type="match status" value="2"/>
</dbReference>
<dbReference type="SUPFAM" id="SSF55608">
    <property type="entry name" value="Homing endonucleases"/>
    <property type="match status" value="3"/>
</dbReference>
<dbReference type="SMART" id="SM00305">
    <property type="entry name" value="HintC"/>
    <property type="match status" value="3"/>
</dbReference>
<dbReference type="PROSITE" id="PS50819">
    <property type="entry name" value="INTEIN_ENDONUCLEASE"/>
    <property type="match status" value="3"/>
</dbReference>
<keyword evidence="8" id="KW-0378">Hydrolase</keyword>
<evidence type="ECO:0000256" key="22">
    <source>
        <dbReference type="RuleBase" id="RU371113"/>
    </source>
</evidence>
<keyword evidence="12" id="KW-0238">DNA-binding</keyword>
<dbReference type="EMBL" id="LR792632">
    <property type="protein sequence ID" value="CAB3289004.1"/>
    <property type="molecule type" value="Genomic_DNA"/>
</dbReference>
<dbReference type="GeneID" id="96090841"/>
<dbReference type="SUPFAM" id="SSF103365">
    <property type="entry name" value="Hypothetical protein PH1602"/>
    <property type="match status" value="4"/>
</dbReference>
<evidence type="ECO:0000256" key="13">
    <source>
        <dbReference type="ARBA" id="ARBA00023134"/>
    </source>
</evidence>
<dbReference type="EC" id="6.5.1.-" evidence="22"/>
<dbReference type="GO" id="GO:0003677">
    <property type="term" value="F:DNA binding"/>
    <property type="evidence" value="ECO:0007669"/>
    <property type="project" value="UniProtKB-KW"/>
</dbReference>
<evidence type="ECO:0000256" key="21">
    <source>
        <dbReference type="PIRSR" id="PIRSR601233-3"/>
    </source>
</evidence>
<evidence type="ECO:0000256" key="8">
    <source>
        <dbReference type="ARBA" id="ARBA00022801"/>
    </source>
</evidence>
<dbReference type="InterPro" id="IPR030934">
    <property type="entry name" value="Intein_C"/>
</dbReference>
<dbReference type="Gene3D" id="3.90.1860.10">
    <property type="entry name" value="tRNA-splicing ligase RtcB"/>
    <property type="match status" value="3"/>
</dbReference>
<sequence length="1923" mass="221925">MKDILKRVSDVVWELPKGYKDCMRVPGRIYLNEILLDELEPEVLEQVANVACLPGIYKHSIAMPDVHYGYGFCLHPDAKVLTEHGFYYKIKDYENLKDEKVKVFNTEDKKIENTDVERFFKLKPYCKVYRVKTKLGYETIATEDHPFYTPNGMIELKHLKIGDSIGIYPFEGIEYEEPSDEIIIDENSIVECMEKLNLSEKSKEIILRKLKEKELIPLTYNHKKLPYLLKIMGFIFGDGSMNFIGKRKDGIIQFSSKNPNDLEEIRKDIIKLGYTPSKVYEKDNCYFFVVNSTSLLVYLYTLGVPIGNKTLKEYEFPEWIFKCKLWQKRLFLASFFGAELRKPYPRKDRKALFTFPTLEMAKDLKIKEDALKFLGNIVKLLSEFGIEATIKKRNSTHKRKDGVETVRYVLTINGTPKNLINLWSKIGYEYNRERQELGCYAVAYLKYREREINRKKELVEKVKELFEKGKKPSEIIKLLNVDKSDERFVKDVWNKLKNGKDINEIRISSKFPRFEEFIKEKKVGDGLIWDEIESIEEVDDIEEVYDFTINHKDHNFIADNFLVSNCIGGVAAFDIREGVISPGGVGFDINCLTPDTKILTEDGYFIKLEKLKEKLDLEIKIYNTEEGKEKSSNILFVSERDAEEKIIRIKTESGRILEGSKDHPVLTLNGYVPMGMLKEGENIIVYPFEGVEYEEPSDEVILDEKDFADCDKQIIKYLKDRDLLPFKMNDRNIGIIARLLGFAYGDGSIVKEKGGKLYLAFYGKEETLIKIKEDLEKLGVKSSKIYSRKREIGDEYTSLCEDNYIKITSKAFALFMHKLGMPIGKKTEQKYNIPEWIKKAPKWVKRNFLAGLFGADGSRVVFKNYTSLPINLTMSKSEELKANILEFLNEIKLLLKEFEIESVIYDIKSLEGRVSYRLAIVEEESIRHFLGKINYEYSEEKKVIGLLSYEYLKKKNAIKEIRRKCIEKAKELYEEGLTISEILKMDEFRNEFINRRLIERAIYGKLDREDVRVSTKFPKFEEFIKKYGVKGGFVIDKIIKIEEIPYKSKLYDVGIVSKEHNFIANNIVVHNCGVRLIRTNLTKDEVEPKIKELIKTLFKNVPSGLGSKGIVKFSKGVMDDVLEEGVRWAVREGYGWKDDLEFIEENGCMREADSSYVSDKAKERGRVQLGSLGSGNHFLEVQYVERVFDEEAAEVYGIEENQVVVMVHCLPEDAKIMTEYGYYIKIKDLENCYDKVKLLIYDKENKTLIPAKIKKFWKFKNNKKIYKIKTFTGKELICTEDHPIWTPSGWKQCKDLKINDLVLIYPFEGVEYEKPDDITIVDEEDIINAGGTPRMIKNLKKKGLLPLKLNHEKIGIIARLVGYAIGDAWVGGKRPTVKFIDNLDVLNEIKSDLEELGFSSTLVKLKKHKSEITHINSSGDLIKHNFEGEGYQLVVRAPSFAIFLKALGVPYGKKSDIPFSVPEWIKQSPKWIKRLFLAGYFGAEMNIISPRKNEPYRVENLKVSLNKVEDLVDNGIKFMEEIKQLLEEFDIKGSIYVKPYTKRKDGKTSYKIILKLSGKIDNVIKFASKIGYEYNKKRQSMLMKSLQYYIYKKKIIKQESIETGISEKKLLITSYKYRKTKMEQFDTYISKYSNGDLTLWDIVVSVEEVKENIDIVYDLTIDNENHNFIANNFIVSNTGSRGLGHQICTDYLRILEKAAKNYGIKLPDRQLACAPFESEEGQSYFKAMCCGANYAWANRQMITHWVRESFEEVFKIHAEDLEMSIVYDVAHNIAKKEEHIIDGKKVKVIVHRKGATRAFPPKHEAIPKEYRDIGQPVLLPGDMGTASYLMKGTEIAMKETFGSTAHGAGRKLSRAKALKLWKGKEIQRKLAEMGIIALSDSKAVLAEEAPDAYKNIDLVADTCHIAGISLKVARMKPLGVIKG</sequence>
<dbReference type="InterPro" id="IPR036025">
    <property type="entry name" value="RtcB-like_sf"/>
</dbReference>
<feature type="active site" description="GMP-histidine intermediate" evidence="19">
    <location>
        <position position="1846"/>
    </location>
</feature>
<dbReference type="GO" id="GO:0016787">
    <property type="term" value="F:hydrolase activity"/>
    <property type="evidence" value="ECO:0007669"/>
    <property type="project" value="UniProtKB-KW"/>
</dbReference>
<keyword evidence="25" id="KW-1185">Reference proteome</keyword>
<dbReference type="KEGG" id="mesg:MLAUSG7_1007"/>
<dbReference type="InterPro" id="IPR004860">
    <property type="entry name" value="LAGLIDADG_dom"/>
</dbReference>
<evidence type="ECO:0000313" key="24">
    <source>
        <dbReference type="EMBL" id="CAB3289004.1"/>
    </source>
</evidence>
<keyword evidence="7" id="KW-0255">Endonuclease</keyword>
<dbReference type="CDD" id="cd00081">
    <property type="entry name" value="Hint"/>
    <property type="match status" value="5"/>
</dbReference>
<dbReference type="Gene3D" id="3.10.28.10">
    <property type="entry name" value="Homing endonucleases"/>
    <property type="match status" value="3"/>
</dbReference>
<feature type="domain" description="DOD-type homing endonuclease" evidence="23">
    <location>
        <begin position="231"/>
        <end position="386"/>
    </location>
</feature>
<dbReference type="RefSeq" id="WP_214399377.1">
    <property type="nucleotide sequence ID" value="NZ_LR792632.1"/>
</dbReference>
<evidence type="ECO:0000256" key="7">
    <source>
        <dbReference type="ARBA" id="ARBA00022759"/>
    </source>
</evidence>
<evidence type="ECO:0000259" key="23">
    <source>
        <dbReference type="PROSITE" id="PS50819"/>
    </source>
</evidence>
<dbReference type="InterPro" id="IPR004042">
    <property type="entry name" value="Intein_endonuc_central"/>
</dbReference>
<evidence type="ECO:0000256" key="1">
    <source>
        <dbReference type="ARBA" id="ARBA00008071"/>
    </source>
</evidence>
<dbReference type="GO" id="GO:0006314">
    <property type="term" value="P:intron homing"/>
    <property type="evidence" value="ECO:0007669"/>
    <property type="project" value="UniProtKB-KW"/>
</dbReference>
<evidence type="ECO:0000256" key="9">
    <source>
        <dbReference type="ARBA" id="ARBA00022813"/>
    </source>
</evidence>
<dbReference type="PROSITE" id="PS50817">
    <property type="entry name" value="INTEIN_N_TER"/>
    <property type="match status" value="3"/>
</dbReference>
<dbReference type="GO" id="GO:0016539">
    <property type="term" value="P:intein-mediated protein splicing"/>
    <property type="evidence" value="ECO:0007669"/>
    <property type="project" value="InterPro"/>
</dbReference>
<comment type="function">
    <text evidence="16">Essential for tRNA splicing and maturation. Acts by directly joining spliced tRNA halves to mature-sized tRNAs. Joins RNA with 2',3'-cyclic-phosphate or 3'-phosphate ends to RNA with 5'-hydroxy ends.</text>
</comment>
<comment type="catalytic activity">
    <reaction evidence="17">
        <text>a 3'-end 3'-phospho-ribonucleotide-RNA + a 5'-end dephospho-ribonucleoside-RNA + GTP = a ribonucleotidyl-ribonucleotide-RNA + GMP + diphosphate</text>
        <dbReference type="Rhea" id="RHEA:68076"/>
        <dbReference type="Rhea" id="RHEA-COMP:10463"/>
        <dbReference type="Rhea" id="RHEA-COMP:13936"/>
        <dbReference type="Rhea" id="RHEA-COMP:17355"/>
        <dbReference type="ChEBI" id="CHEBI:33019"/>
        <dbReference type="ChEBI" id="CHEBI:37565"/>
        <dbReference type="ChEBI" id="CHEBI:58115"/>
        <dbReference type="ChEBI" id="CHEBI:83062"/>
        <dbReference type="ChEBI" id="CHEBI:138284"/>
        <dbReference type="ChEBI" id="CHEBI:173118"/>
        <dbReference type="EC" id="6.5.1.8"/>
    </reaction>
</comment>
<dbReference type="InterPro" id="IPR006142">
    <property type="entry name" value="INTEIN"/>
</dbReference>
<evidence type="ECO:0000256" key="16">
    <source>
        <dbReference type="ARBA" id="ARBA00045316"/>
    </source>
</evidence>
<dbReference type="Pfam" id="PF01139">
    <property type="entry name" value="RtcB"/>
    <property type="match status" value="3"/>
</dbReference>
<evidence type="ECO:0000256" key="20">
    <source>
        <dbReference type="PIRSR" id="PIRSR601233-2"/>
    </source>
</evidence>
<keyword evidence="13 20" id="KW-0342">GTP-binding</keyword>
<evidence type="ECO:0000256" key="19">
    <source>
        <dbReference type="PIRSR" id="PIRSR601233-1"/>
    </source>
</evidence>
<keyword evidence="14 21" id="KW-0464">Manganese</keyword>
<dbReference type="GO" id="GO:0046872">
    <property type="term" value="F:metal ion binding"/>
    <property type="evidence" value="ECO:0007669"/>
    <property type="project" value="UniProtKB-UniRule"/>
</dbReference>
<keyword evidence="6 20" id="KW-0547">Nucleotide-binding</keyword>
<name>A0A8D6PVZ6_9EURY</name>
<gene>
    <name evidence="22 24" type="primary">rtcB</name>
    <name evidence="24" type="ORF">MLAUSG7_1007</name>
</gene>
<dbReference type="Pfam" id="PF14890">
    <property type="entry name" value="Intein_splicing"/>
    <property type="match status" value="1"/>
</dbReference>